<feature type="transmembrane region" description="Helical" evidence="9">
    <location>
        <begin position="126"/>
        <end position="149"/>
    </location>
</feature>
<evidence type="ECO:0000256" key="6">
    <source>
        <dbReference type="ARBA" id="ARBA00022989"/>
    </source>
</evidence>
<dbReference type="PANTHER" id="PTHR35011:SF2">
    <property type="entry name" value="2,3-DIKETO-L-GULONATE TRAP TRANSPORTER SMALL PERMEASE PROTEIN YIAM"/>
    <property type="match status" value="1"/>
</dbReference>
<dbReference type="Proteomes" id="UP000092611">
    <property type="component" value="Unassembled WGS sequence"/>
</dbReference>
<organism evidence="11 12">
    <name type="scientific">Haemophilus haemolyticus</name>
    <dbReference type="NCBI Taxonomy" id="726"/>
    <lineage>
        <taxon>Bacteria</taxon>
        <taxon>Pseudomonadati</taxon>
        <taxon>Pseudomonadota</taxon>
        <taxon>Gammaproteobacteria</taxon>
        <taxon>Pasteurellales</taxon>
        <taxon>Pasteurellaceae</taxon>
        <taxon>Haemophilus</taxon>
    </lineage>
</organism>
<keyword evidence="6 9" id="KW-1133">Transmembrane helix</keyword>
<evidence type="ECO:0000256" key="7">
    <source>
        <dbReference type="ARBA" id="ARBA00023136"/>
    </source>
</evidence>
<feature type="transmembrane region" description="Helical" evidence="9">
    <location>
        <begin position="47"/>
        <end position="65"/>
    </location>
</feature>
<evidence type="ECO:0000256" key="3">
    <source>
        <dbReference type="ARBA" id="ARBA00022475"/>
    </source>
</evidence>
<evidence type="ECO:0000313" key="12">
    <source>
        <dbReference type="Proteomes" id="UP000092611"/>
    </source>
</evidence>
<sequence length="172" mass="19116">MNKFVSIINRVLSTLCVALSSFLVICVVWQVLSRYILNTPSTYTDEIARFLFIWVGLMGAAYALGQKKHLAIDLLVSKFENSPLNQNRLQLIINLISVVFATIIMCYGGFKLVIDTVNNGQISPVLGIQMGLVYLAIPLSGCFMLLYLLRDIVDNIHNINSAHLLTSAHQGE</sequence>
<evidence type="ECO:0000313" key="11">
    <source>
        <dbReference type="EMBL" id="OBX45643.1"/>
    </source>
</evidence>
<accession>A0A1B8PDB5</accession>
<dbReference type="InterPro" id="IPR007387">
    <property type="entry name" value="TRAP_DctQ"/>
</dbReference>
<feature type="transmembrane region" description="Helical" evidence="9">
    <location>
        <begin position="91"/>
        <end position="114"/>
    </location>
</feature>
<keyword evidence="3" id="KW-1003">Cell membrane</keyword>
<protein>
    <recommendedName>
        <fullName evidence="9">TRAP transporter small permease protein</fullName>
    </recommendedName>
</protein>
<feature type="transmembrane region" description="Helical" evidence="9">
    <location>
        <begin position="12"/>
        <end position="32"/>
    </location>
</feature>
<comment type="caution">
    <text evidence="11">The sequence shown here is derived from an EMBL/GenBank/DDBJ whole genome shotgun (WGS) entry which is preliminary data.</text>
</comment>
<keyword evidence="7 9" id="KW-0472">Membrane</keyword>
<dbReference type="InterPro" id="IPR055348">
    <property type="entry name" value="DctQ"/>
</dbReference>
<keyword evidence="4 9" id="KW-0997">Cell inner membrane</keyword>
<comment type="subcellular location">
    <subcellularLocation>
        <location evidence="1 9">Cell inner membrane</location>
        <topology evidence="1 9">Multi-pass membrane protein</topology>
    </subcellularLocation>
</comment>
<feature type="domain" description="Tripartite ATP-independent periplasmic transporters DctQ component" evidence="10">
    <location>
        <begin position="23"/>
        <end position="156"/>
    </location>
</feature>
<dbReference type="GO" id="GO:0022857">
    <property type="term" value="F:transmembrane transporter activity"/>
    <property type="evidence" value="ECO:0007669"/>
    <property type="project" value="UniProtKB-UniRule"/>
</dbReference>
<keyword evidence="2 9" id="KW-0813">Transport</keyword>
<evidence type="ECO:0000259" key="10">
    <source>
        <dbReference type="Pfam" id="PF04290"/>
    </source>
</evidence>
<evidence type="ECO:0000256" key="4">
    <source>
        <dbReference type="ARBA" id="ARBA00022519"/>
    </source>
</evidence>
<dbReference type="AlphaFoldDB" id="A0A1B8PDB5"/>
<dbReference type="PANTHER" id="PTHR35011">
    <property type="entry name" value="2,3-DIKETO-L-GULONATE TRAP TRANSPORTER SMALL PERMEASE PROTEIN YIAM"/>
    <property type="match status" value="1"/>
</dbReference>
<proteinExistence type="inferred from homology"/>
<comment type="subunit">
    <text evidence="9">The complex comprises the extracytoplasmic solute receptor protein and the two transmembrane proteins.</text>
</comment>
<reference evidence="11 12" key="1">
    <citation type="submission" date="2016-06" db="EMBL/GenBank/DDBJ databases">
        <title>Draft genome of Haemophilus haemolyticus CCUG 24149.</title>
        <authorList>
            <person name="Engstrom-Jakobsson H."/>
            <person name="Salva-Serra F."/>
            <person name="Thorell K."/>
            <person name="Gonzales-Siles L."/>
            <person name="Karlsson R."/>
            <person name="Boulund F."/>
            <person name="Engstrand L."/>
            <person name="Kristiansson E."/>
            <person name="Moore E."/>
        </authorList>
    </citation>
    <scope>NUCLEOTIDE SEQUENCE [LARGE SCALE GENOMIC DNA]</scope>
    <source>
        <strain evidence="11 12">CCUG 24149</strain>
    </source>
</reference>
<evidence type="ECO:0000256" key="5">
    <source>
        <dbReference type="ARBA" id="ARBA00022692"/>
    </source>
</evidence>
<dbReference type="GO" id="GO:0005886">
    <property type="term" value="C:plasma membrane"/>
    <property type="evidence" value="ECO:0007669"/>
    <property type="project" value="UniProtKB-SubCell"/>
</dbReference>
<dbReference type="GO" id="GO:0015740">
    <property type="term" value="P:C4-dicarboxylate transport"/>
    <property type="evidence" value="ECO:0007669"/>
    <property type="project" value="TreeGrafter"/>
</dbReference>
<dbReference type="RefSeq" id="WP_065246883.1">
    <property type="nucleotide sequence ID" value="NZ_JTLX01000004.1"/>
</dbReference>
<name>A0A1B8PDB5_HAEHA</name>
<evidence type="ECO:0000256" key="8">
    <source>
        <dbReference type="ARBA" id="ARBA00038436"/>
    </source>
</evidence>
<keyword evidence="5 9" id="KW-0812">Transmembrane</keyword>
<comment type="function">
    <text evidence="9">Part of the tripartite ATP-independent periplasmic (TRAP) transport system.</text>
</comment>
<dbReference type="EMBL" id="LZDL01000030">
    <property type="protein sequence ID" value="OBX45643.1"/>
    <property type="molecule type" value="Genomic_DNA"/>
</dbReference>
<evidence type="ECO:0000256" key="1">
    <source>
        <dbReference type="ARBA" id="ARBA00004429"/>
    </source>
</evidence>
<comment type="similarity">
    <text evidence="8 9">Belongs to the TRAP transporter small permease family.</text>
</comment>
<dbReference type="Pfam" id="PF04290">
    <property type="entry name" value="DctQ"/>
    <property type="match status" value="1"/>
</dbReference>
<evidence type="ECO:0000256" key="2">
    <source>
        <dbReference type="ARBA" id="ARBA00022448"/>
    </source>
</evidence>
<evidence type="ECO:0000256" key="9">
    <source>
        <dbReference type="RuleBase" id="RU369079"/>
    </source>
</evidence>
<dbReference type="OrthoDB" id="2085311at2"/>
<gene>
    <name evidence="11" type="ORF">A9Z62_05305</name>
</gene>